<dbReference type="Pfam" id="PF00581">
    <property type="entry name" value="Rhodanese"/>
    <property type="match status" value="1"/>
</dbReference>
<evidence type="ECO:0000259" key="2">
    <source>
        <dbReference type="PROSITE" id="PS50206"/>
    </source>
</evidence>
<dbReference type="Proteomes" id="UP001594351">
    <property type="component" value="Unassembled WGS sequence"/>
</dbReference>
<protein>
    <submittedName>
        <fullName evidence="3">Rhodanese-like domain-containing protein</fullName>
    </submittedName>
</protein>
<dbReference type="PROSITE" id="PS50206">
    <property type="entry name" value="RHODANESE_3"/>
    <property type="match status" value="1"/>
</dbReference>
<reference evidence="3 4" key="1">
    <citation type="submission" date="2024-09" db="EMBL/GenBank/DDBJ databases">
        <title>Laminarin stimulates single cell rates of sulfate reduction while oxygen inhibits transcriptomic activity in coastal marine sediment.</title>
        <authorList>
            <person name="Lindsay M."/>
            <person name="Orcutt B."/>
            <person name="Emerson D."/>
            <person name="Stepanauskas R."/>
            <person name="D'Angelo T."/>
        </authorList>
    </citation>
    <scope>NUCLEOTIDE SEQUENCE [LARGE SCALE GENOMIC DNA]</scope>
    <source>
        <strain evidence="3">SAG AM-311-K15</strain>
    </source>
</reference>
<accession>A0ABV6YRL9</accession>
<feature type="domain" description="Rhodanese" evidence="2">
    <location>
        <begin position="60"/>
        <end position="153"/>
    </location>
</feature>
<comment type="caution">
    <text evidence="3">The sequence shown here is derived from an EMBL/GenBank/DDBJ whole genome shotgun (WGS) entry which is preliminary data.</text>
</comment>
<evidence type="ECO:0000313" key="3">
    <source>
        <dbReference type="EMBL" id="MFC1848842.1"/>
    </source>
</evidence>
<dbReference type="SMART" id="SM00450">
    <property type="entry name" value="RHOD"/>
    <property type="match status" value="1"/>
</dbReference>
<evidence type="ECO:0000256" key="1">
    <source>
        <dbReference type="SAM" id="Phobius"/>
    </source>
</evidence>
<dbReference type="InterPro" id="IPR036873">
    <property type="entry name" value="Rhodanese-like_dom_sf"/>
</dbReference>
<keyword evidence="4" id="KW-1185">Reference proteome</keyword>
<evidence type="ECO:0000313" key="4">
    <source>
        <dbReference type="Proteomes" id="UP001594351"/>
    </source>
</evidence>
<dbReference type="PANTHER" id="PTHR43031:SF18">
    <property type="entry name" value="RHODANESE-RELATED SULFURTRANSFERASES"/>
    <property type="match status" value="1"/>
</dbReference>
<dbReference type="PANTHER" id="PTHR43031">
    <property type="entry name" value="FAD-DEPENDENT OXIDOREDUCTASE"/>
    <property type="match status" value="1"/>
</dbReference>
<name>A0ABV6YRL9_UNCC1</name>
<dbReference type="InterPro" id="IPR001763">
    <property type="entry name" value="Rhodanese-like_dom"/>
</dbReference>
<keyword evidence="1" id="KW-1133">Transmembrane helix</keyword>
<dbReference type="Gene3D" id="3.40.250.10">
    <property type="entry name" value="Rhodanese-like domain"/>
    <property type="match status" value="1"/>
</dbReference>
<dbReference type="EMBL" id="JBHPBY010000009">
    <property type="protein sequence ID" value="MFC1848842.1"/>
    <property type="molecule type" value="Genomic_DNA"/>
</dbReference>
<dbReference type="CDD" id="cd00158">
    <property type="entry name" value="RHOD"/>
    <property type="match status" value="1"/>
</dbReference>
<organism evidence="3 4">
    <name type="scientific">candidate division CSSED10-310 bacterium</name>
    <dbReference type="NCBI Taxonomy" id="2855610"/>
    <lineage>
        <taxon>Bacteria</taxon>
        <taxon>Bacteria division CSSED10-310</taxon>
    </lineage>
</organism>
<keyword evidence="1" id="KW-0472">Membrane</keyword>
<gene>
    <name evidence="3" type="ORF">ACFL27_01425</name>
</gene>
<proteinExistence type="predicted"/>
<sequence>MPLQKIFIQSVLIVIAVTGWAFTYNFLSPGGIPLLAKEGDYRIKPKTDRLDLLTAKEKFDLGQSIFIDSRSPGAYDQGHIPGAISMPYYRLEEFLPDFLNDYAPDLEFITYCDGSDCDSSVIVANQLKSIGYETVYIFFGGWNEWFEAGYPVE</sequence>
<feature type="transmembrane region" description="Helical" evidence="1">
    <location>
        <begin position="6"/>
        <end position="27"/>
    </location>
</feature>
<keyword evidence="1" id="KW-0812">Transmembrane</keyword>
<dbReference type="InterPro" id="IPR050229">
    <property type="entry name" value="GlpE_sulfurtransferase"/>
</dbReference>
<dbReference type="SUPFAM" id="SSF52821">
    <property type="entry name" value="Rhodanese/Cell cycle control phosphatase"/>
    <property type="match status" value="1"/>
</dbReference>